<dbReference type="Proteomes" id="UP000248423">
    <property type="component" value="Unassembled WGS sequence"/>
</dbReference>
<dbReference type="Pfam" id="PF03659">
    <property type="entry name" value="Glyco_hydro_71"/>
    <property type="match status" value="1"/>
</dbReference>
<dbReference type="InterPro" id="IPR005197">
    <property type="entry name" value="Glyco_hydro_71"/>
</dbReference>
<feature type="chain" id="PRO_5016315090" description="Glucan endo-1,3-alpha-glucosidase agn1" evidence="1">
    <location>
        <begin position="23"/>
        <end position="898"/>
    </location>
</feature>
<evidence type="ECO:0000256" key="1">
    <source>
        <dbReference type="SAM" id="SignalP"/>
    </source>
</evidence>
<organism evidence="2 3">
    <name type="scientific">Aspergillus sclerotiicarbonarius (strain CBS 121057 / IBT 28362)</name>
    <dbReference type="NCBI Taxonomy" id="1448318"/>
    <lineage>
        <taxon>Eukaryota</taxon>
        <taxon>Fungi</taxon>
        <taxon>Dikarya</taxon>
        <taxon>Ascomycota</taxon>
        <taxon>Pezizomycotina</taxon>
        <taxon>Eurotiomycetes</taxon>
        <taxon>Eurotiomycetidae</taxon>
        <taxon>Eurotiales</taxon>
        <taxon>Aspergillaceae</taxon>
        <taxon>Aspergillus</taxon>
        <taxon>Aspergillus subgen. Circumdati</taxon>
    </lineage>
</organism>
<gene>
    <name evidence="2" type="ORF">BO78DRAFT_304565</name>
</gene>
<evidence type="ECO:0000313" key="2">
    <source>
        <dbReference type="EMBL" id="PYI11000.1"/>
    </source>
</evidence>
<sequence>MLGLKAVATLAAAAALVHKAAAKAVFAHYMVGTVTQEHAQKDIDDAKALGFDGFALNIGDATQSFVSDTLSYMFPYAESVGFKLYVSMDVYASGDACYKKKTSCKGPFDYQWIWDGYKGSSAYYQVDGKALISTFSSGGFHDTNWTEWKDGLANDMFFMPDFDETDGYYKAADAWWDYWGDVVDGIFSWETAWPARKGYGGLTAGDVSVDMLPMAGAHNRSKPYMMGLSPLQYKNAYGTNVYRQGDLNLVKRMENILQMDPQPDYVQFITWNDGPESHYIGNLWVEQNNDTQPWFYANQEFWSHTAWQPLVASFIDAYKNGKKPTKMTPQSGQVTGAMWYKTILVDSVDCGYESAGQFYEKPDGFENGADDVWWSIILSPDAGTGWKYIVSGEEDHENVLSPGFNWGSSAGKVAGAQKLQVINPSGEVVMSATGGLCVDSGCPNLIYNSNYQVIGLEDGDNAKKCTAISDAEDTSCDGSGCKSTVFDGNGPSAWRNIDCTWFSVENASIDAATRWNTIFTESAWTDLNQYWLSNPHQGGLNYSNEARPIFWEIISNLVHGPEHMDCSKMADSVGCDDFVECNDVNHPAGYFILNGYVSIHNVPSLLCPVSTFFCLTLHTVLLEYTHCTNKTLTKIPFYADNPLQLSNLKDVTNALVGNGVTIIKDVIATEDTHLRTQFLTSSAVVLFWYSTIDSMNESLFNGTSASIDILHSLMTDGKLLETSFDVPSDQDITRIIEKAIFGLLIPLTWTLSPDTYNAVVVDSQSTCDKSNPLSTYISSSVAKSGYVCYNNNIYYLVDVVSLESSCESNSQGGQLCRDPDVRKLPGISALDGSSWGGVTVEDLVVGAVNTWTQMGNTSAFLDPSDIGALDDIYDQGIRSAGVVHIPVGTISELKKEID</sequence>
<name>A0A319EMT6_ASPSB</name>
<dbReference type="AlphaFoldDB" id="A0A319EMT6"/>
<dbReference type="EMBL" id="KZ826319">
    <property type="protein sequence ID" value="PYI11000.1"/>
    <property type="molecule type" value="Genomic_DNA"/>
</dbReference>
<dbReference type="STRING" id="1448318.A0A319EMT6"/>
<feature type="signal peptide" evidence="1">
    <location>
        <begin position="1"/>
        <end position="22"/>
    </location>
</feature>
<keyword evidence="1" id="KW-0732">Signal</keyword>
<evidence type="ECO:0000313" key="3">
    <source>
        <dbReference type="Proteomes" id="UP000248423"/>
    </source>
</evidence>
<dbReference type="OrthoDB" id="3257981at2759"/>
<proteinExistence type="predicted"/>
<dbReference type="VEuPathDB" id="FungiDB:BO78DRAFT_304565"/>
<dbReference type="CDD" id="cd11577">
    <property type="entry name" value="GH71"/>
    <property type="match status" value="1"/>
</dbReference>
<reference evidence="2 3" key="1">
    <citation type="submission" date="2018-02" db="EMBL/GenBank/DDBJ databases">
        <title>The genomes of Aspergillus section Nigri reveals drivers in fungal speciation.</title>
        <authorList>
            <consortium name="DOE Joint Genome Institute"/>
            <person name="Vesth T.C."/>
            <person name="Nybo J."/>
            <person name="Theobald S."/>
            <person name="Brandl J."/>
            <person name="Frisvad J.C."/>
            <person name="Nielsen K.F."/>
            <person name="Lyhne E.K."/>
            <person name="Kogle M.E."/>
            <person name="Kuo A."/>
            <person name="Riley R."/>
            <person name="Clum A."/>
            <person name="Nolan M."/>
            <person name="Lipzen A."/>
            <person name="Salamov A."/>
            <person name="Henrissat B."/>
            <person name="Wiebenga A."/>
            <person name="De vries R.P."/>
            <person name="Grigoriev I.V."/>
            <person name="Mortensen U.H."/>
            <person name="Andersen M.R."/>
            <person name="Baker S.E."/>
        </authorList>
    </citation>
    <scope>NUCLEOTIDE SEQUENCE [LARGE SCALE GENOMIC DNA]</scope>
    <source>
        <strain evidence="2 3">CBS 121057</strain>
    </source>
</reference>
<accession>A0A319EMT6</accession>
<protein>
    <recommendedName>
        <fullName evidence="4">Glucan endo-1,3-alpha-glucosidase agn1</fullName>
    </recommendedName>
</protein>
<dbReference type="GO" id="GO:0051118">
    <property type="term" value="F:glucan endo-1,3-alpha-glucosidase activity"/>
    <property type="evidence" value="ECO:0007669"/>
    <property type="project" value="InterPro"/>
</dbReference>
<keyword evidence="3" id="KW-1185">Reference proteome</keyword>
<dbReference type="Gene3D" id="3.20.20.80">
    <property type="entry name" value="Glycosidases"/>
    <property type="match status" value="1"/>
</dbReference>
<evidence type="ECO:0008006" key="4">
    <source>
        <dbReference type="Google" id="ProtNLM"/>
    </source>
</evidence>